<dbReference type="PANTHER" id="PTHR24225:SF29">
    <property type="entry name" value="C5A ANAPHYLATOXIN CHEMOTACTIC RECEPTOR 1"/>
    <property type="match status" value="1"/>
</dbReference>
<keyword evidence="15" id="KW-1185">Reference proteome</keyword>
<dbReference type="GO" id="GO:0007204">
    <property type="term" value="P:positive regulation of cytosolic calcium ion concentration"/>
    <property type="evidence" value="ECO:0007669"/>
    <property type="project" value="TreeGrafter"/>
</dbReference>
<dbReference type="Ensembl" id="ENSDCDT00010017276.1">
    <property type="protein sequence ID" value="ENSDCDP00010016271.1"/>
    <property type="gene ID" value="ENSDCDG00010007509.1"/>
</dbReference>
<dbReference type="InterPro" id="IPR017452">
    <property type="entry name" value="GPCR_Rhodpsn_7TM"/>
</dbReference>
<evidence type="ECO:0000256" key="6">
    <source>
        <dbReference type="ARBA" id="ARBA00023040"/>
    </source>
</evidence>
<dbReference type="GO" id="GO:0004878">
    <property type="term" value="F:complement component C5a receptor activity"/>
    <property type="evidence" value="ECO:0007669"/>
    <property type="project" value="TreeGrafter"/>
</dbReference>
<name>A0AAY4B8V2_9TELE</name>
<feature type="transmembrane region" description="Helical" evidence="12">
    <location>
        <begin position="145"/>
        <end position="166"/>
    </location>
</feature>
<dbReference type="PRINTS" id="PR00526">
    <property type="entry name" value="FMETLEUPHER"/>
</dbReference>
<feature type="transmembrane region" description="Helical" evidence="12">
    <location>
        <begin position="207"/>
        <end position="230"/>
    </location>
</feature>
<reference evidence="14" key="2">
    <citation type="submission" date="2025-08" db="UniProtKB">
        <authorList>
            <consortium name="Ensembl"/>
        </authorList>
    </citation>
    <scope>IDENTIFICATION</scope>
</reference>
<keyword evidence="6" id="KW-0297">G-protein coupled receptor</keyword>
<gene>
    <name evidence="14" type="primary">C3AR1</name>
</gene>
<feature type="transmembrane region" description="Helical" evidence="12">
    <location>
        <begin position="104"/>
        <end position="125"/>
    </location>
</feature>
<evidence type="ECO:0000313" key="15">
    <source>
        <dbReference type="Proteomes" id="UP000694580"/>
    </source>
</evidence>
<accession>A0AAY4B8V2</accession>
<evidence type="ECO:0000256" key="8">
    <source>
        <dbReference type="ARBA" id="ARBA00023157"/>
    </source>
</evidence>
<dbReference type="PROSITE" id="PS50262">
    <property type="entry name" value="G_PROTEIN_RECEP_F1_2"/>
    <property type="match status" value="1"/>
</dbReference>
<evidence type="ECO:0000256" key="1">
    <source>
        <dbReference type="ARBA" id="ARBA00004651"/>
    </source>
</evidence>
<evidence type="ECO:0000313" key="14">
    <source>
        <dbReference type="Ensembl" id="ENSDCDP00010016271.1"/>
    </source>
</evidence>
<dbReference type="GO" id="GO:0007200">
    <property type="term" value="P:phospholipase C-activating G protein-coupled receptor signaling pathway"/>
    <property type="evidence" value="ECO:0007669"/>
    <property type="project" value="TreeGrafter"/>
</dbReference>
<evidence type="ECO:0000256" key="11">
    <source>
        <dbReference type="ARBA" id="ARBA00025736"/>
    </source>
</evidence>
<comment type="subcellular location">
    <subcellularLocation>
        <location evidence="1">Cell membrane</location>
        <topology evidence="1">Multi-pass membrane protein</topology>
    </subcellularLocation>
</comment>
<keyword evidence="2" id="KW-1003">Cell membrane</keyword>
<dbReference type="GO" id="GO:0006954">
    <property type="term" value="P:inflammatory response"/>
    <property type="evidence" value="ECO:0007669"/>
    <property type="project" value="TreeGrafter"/>
</dbReference>
<keyword evidence="3" id="KW-0145">Chemotaxis</keyword>
<evidence type="ECO:0000256" key="3">
    <source>
        <dbReference type="ARBA" id="ARBA00022500"/>
    </source>
</evidence>
<dbReference type="Proteomes" id="UP000694580">
    <property type="component" value="Chromosome 5"/>
</dbReference>
<evidence type="ECO:0000256" key="7">
    <source>
        <dbReference type="ARBA" id="ARBA00023136"/>
    </source>
</evidence>
<evidence type="ECO:0000256" key="4">
    <source>
        <dbReference type="ARBA" id="ARBA00022692"/>
    </source>
</evidence>
<evidence type="ECO:0000259" key="13">
    <source>
        <dbReference type="PROSITE" id="PS50262"/>
    </source>
</evidence>
<keyword evidence="8" id="KW-1015">Disulfide bond</keyword>
<dbReference type="GO" id="GO:0004930">
    <property type="term" value="F:G protein-coupled receptor activity"/>
    <property type="evidence" value="ECO:0007669"/>
    <property type="project" value="UniProtKB-KW"/>
</dbReference>
<dbReference type="Pfam" id="PF00001">
    <property type="entry name" value="7tm_1"/>
    <property type="match status" value="1"/>
</dbReference>
<dbReference type="GO" id="GO:0006935">
    <property type="term" value="P:chemotaxis"/>
    <property type="evidence" value="ECO:0007669"/>
    <property type="project" value="UniProtKB-KW"/>
</dbReference>
<comment type="similarity">
    <text evidence="11">Belongs to the chemokine-like receptor (CMKLR) family.</text>
</comment>
<feature type="transmembrane region" description="Helical" evidence="12">
    <location>
        <begin position="280"/>
        <end position="299"/>
    </location>
</feature>
<dbReference type="GO" id="GO:0005886">
    <property type="term" value="C:plasma membrane"/>
    <property type="evidence" value="ECO:0007669"/>
    <property type="project" value="UniProtKB-SubCell"/>
</dbReference>
<evidence type="ECO:0000256" key="2">
    <source>
        <dbReference type="ARBA" id="ARBA00022475"/>
    </source>
</evidence>
<feature type="transmembrane region" description="Helical" evidence="12">
    <location>
        <begin position="242"/>
        <end position="260"/>
    </location>
</feature>
<feature type="transmembrane region" description="Helical" evidence="12">
    <location>
        <begin position="65"/>
        <end position="84"/>
    </location>
</feature>
<keyword evidence="5 12" id="KW-1133">Transmembrane helix</keyword>
<dbReference type="Gene3D" id="1.20.1070.10">
    <property type="entry name" value="Rhodopsin 7-helix transmembrane proteins"/>
    <property type="match status" value="1"/>
</dbReference>
<proteinExistence type="inferred from homology"/>
<keyword evidence="4 12" id="KW-0812">Transmembrane</keyword>
<dbReference type="InterPro" id="IPR000826">
    <property type="entry name" value="Formyl_rcpt-rel"/>
</dbReference>
<evidence type="ECO:0000256" key="5">
    <source>
        <dbReference type="ARBA" id="ARBA00022989"/>
    </source>
</evidence>
<keyword evidence="9" id="KW-0675">Receptor</keyword>
<dbReference type="PRINTS" id="PR00237">
    <property type="entry name" value="GPCRRHODOPSN"/>
</dbReference>
<dbReference type="InterPro" id="IPR000276">
    <property type="entry name" value="GPCR_Rhodpsn"/>
</dbReference>
<dbReference type="GeneTree" id="ENSGT01140000282544"/>
<reference evidence="14" key="3">
    <citation type="submission" date="2025-09" db="UniProtKB">
        <authorList>
            <consortium name="Ensembl"/>
        </authorList>
    </citation>
    <scope>IDENTIFICATION</scope>
</reference>
<keyword evidence="7 12" id="KW-0472">Membrane</keyword>
<evidence type="ECO:0000256" key="12">
    <source>
        <dbReference type="SAM" id="Phobius"/>
    </source>
</evidence>
<keyword evidence="10" id="KW-0807">Transducer</keyword>
<dbReference type="AlphaFoldDB" id="A0AAY4B8V2"/>
<feature type="domain" description="G-protein coupled receptors family 1 profile" evidence="13">
    <location>
        <begin position="47"/>
        <end position="296"/>
    </location>
</feature>
<sequence length="345" mass="38482">MAVHEDSSDYDQVFLYSNSTASPEESNATMVVSVIVYAVTCLVGIPGNAFVLWIAGLKMKRTVNVVWFINLALADLLCCLAVPFSIADAVMVSHWPYGNALCKIIPSIVLLNMFASVFTLTVISLDRLVLVVRPVWAQNNRSLSLAWLLCGVSWLLALSLSLPSVVQRGTVLDVFSNTTFCTFVSEEDFYSLEREVGSSWAVRVSHVFRLVFGFLLPILVISICYSLIVLRIRKSNFQSGRVFHIIVAVIVAFFACWLPYHIVGVAREYSEADMFDFDHLSVALAHFNSCLNPVLYVFMGQDFKEKVKLSLRQIFENAFSENVTRSTITTRGQTSCPTNPSEAQL</sequence>
<organism evidence="14 15">
    <name type="scientific">Denticeps clupeoides</name>
    <name type="common">denticle herring</name>
    <dbReference type="NCBI Taxonomy" id="299321"/>
    <lineage>
        <taxon>Eukaryota</taxon>
        <taxon>Metazoa</taxon>
        <taxon>Chordata</taxon>
        <taxon>Craniata</taxon>
        <taxon>Vertebrata</taxon>
        <taxon>Euteleostomi</taxon>
        <taxon>Actinopterygii</taxon>
        <taxon>Neopterygii</taxon>
        <taxon>Teleostei</taxon>
        <taxon>Clupei</taxon>
        <taxon>Clupeiformes</taxon>
        <taxon>Denticipitoidei</taxon>
        <taxon>Denticipitidae</taxon>
        <taxon>Denticeps</taxon>
    </lineage>
</organism>
<protein>
    <recommendedName>
        <fullName evidence="13">G-protein coupled receptors family 1 profile domain-containing protein</fullName>
    </recommendedName>
</protein>
<dbReference type="FunFam" id="1.20.1070.10:FF:000034">
    <property type="entry name" value="G-protein coupled receptor 1"/>
    <property type="match status" value="1"/>
</dbReference>
<dbReference type="PANTHER" id="PTHR24225">
    <property type="entry name" value="CHEMOTACTIC RECEPTOR"/>
    <property type="match status" value="1"/>
</dbReference>
<reference evidence="14 15" key="1">
    <citation type="submission" date="2020-06" db="EMBL/GenBank/DDBJ databases">
        <authorList>
            <consortium name="Wellcome Sanger Institute Data Sharing"/>
        </authorList>
    </citation>
    <scope>NUCLEOTIDE SEQUENCE [LARGE SCALE GENOMIC DNA]</scope>
</reference>
<dbReference type="SUPFAM" id="SSF81321">
    <property type="entry name" value="Family A G protein-coupled receptor-like"/>
    <property type="match status" value="1"/>
</dbReference>
<feature type="transmembrane region" description="Helical" evidence="12">
    <location>
        <begin position="30"/>
        <end position="53"/>
    </location>
</feature>
<evidence type="ECO:0000256" key="10">
    <source>
        <dbReference type="ARBA" id="ARBA00023224"/>
    </source>
</evidence>
<evidence type="ECO:0000256" key="9">
    <source>
        <dbReference type="ARBA" id="ARBA00023170"/>
    </source>
</evidence>